<keyword evidence="4" id="KW-0028">Amino-acid biosynthesis</keyword>
<dbReference type="Pfam" id="PF00218">
    <property type="entry name" value="IGPS"/>
    <property type="match status" value="1"/>
</dbReference>
<organism evidence="9 10">
    <name type="scientific">Emiliania huxleyi (strain CCMP1516)</name>
    <dbReference type="NCBI Taxonomy" id="280463"/>
    <lineage>
        <taxon>Eukaryota</taxon>
        <taxon>Haptista</taxon>
        <taxon>Haptophyta</taxon>
        <taxon>Prymnesiophyceae</taxon>
        <taxon>Isochrysidales</taxon>
        <taxon>Noelaerhabdaceae</taxon>
        <taxon>Emiliania</taxon>
    </lineage>
</organism>
<dbReference type="GeneID" id="17252228"/>
<reference evidence="9" key="2">
    <citation type="submission" date="2024-10" db="UniProtKB">
        <authorList>
            <consortium name="EnsemblProtists"/>
        </authorList>
    </citation>
    <scope>IDENTIFICATION</scope>
</reference>
<keyword evidence="6" id="KW-0057">Aromatic amino acid biosynthesis</keyword>
<keyword evidence="7" id="KW-0456">Lyase</keyword>
<dbReference type="InterPro" id="IPR011060">
    <property type="entry name" value="RibuloseP-bd_barrel"/>
</dbReference>
<dbReference type="Proteomes" id="UP000013827">
    <property type="component" value="Unassembled WGS sequence"/>
</dbReference>
<evidence type="ECO:0000256" key="6">
    <source>
        <dbReference type="ARBA" id="ARBA00023141"/>
    </source>
</evidence>
<dbReference type="PaxDb" id="2903-EOD06123"/>
<keyword evidence="5" id="KW-0822">Tryptophan biosynthesis</keyword>
<comment type="pathway">
    <text evidence="2">Amino-acid biosynthesis; L-tryptophan biosynthesis; L-tryptophan from chorismate: step 4/5.</text>
</comment>
<evidence type="ECO:0000256" key="4">
    <source>
        <dbReference type="ARBA" id="ARBA00022605"/>
    </source>
</evidence>
<dbReference type="InterPro" id="IPR013798">
    <property type="entry name" value="Indole-3-glycerol_P_synth_dom"/>
</dbReference>
<comment type="catalytic activity">
    <reaction evidence="1">
        <text>1-(2-carboxyphenylamino)-1-deoxy-D-ribulose 5-phosphate + H(+) = (1S,2R)-1-C-(indol-3-yl)glycerol 3-phosphate + CO2 + H2O</text>
        <dbReference type="Rhea" id="RHEA:23476"/>
        <dbReference type="ChEBI" id="CHEBI:15377"/>
        <dbReference type="ChEBI" id="CHEBI:15378"/>
        <dbReference type="ChEBI" id="CHEBI:16526"/>
        <dbReference type="ChEBI" id="CHEBI:58613"/>
        <dbReference type="ChEBI" id="CHEBI:58866"/>
        <dbReference type="EC" id="4.1.1.48"/>
    </reaction>
</comment>
<dbReference type="STRING" id="2903.R1B8X9"/>
<accession>A0A0D3I4D8</accession>
<protein>
    <recommendedName>
        <fullName evidence="3">indole-3-glycerol-phosphate synthase</fullName>
        <ecNumber evidence="3">4.1.1.48</ecNumber>
    </recommendedName>
</protein>
<keyword evidence="10" id="KW-1185">Reference proteome</keyword>
<evidence type="ECO:0000256" key="3">
    <source>
        <dbReference type="ARBA" id="ARBA00012362"/>
    </source>
</evidence>
<sequence>MAVEDAASRRSAAGTAAVRAAAEAAAASAKQALEKGDFAPPSAAVKDKLHKAIKKPKGSMALIGEGSPQLSSATLGGFDLNDPAYLSEQFRIGGCSGVSVRSGERQLAADALRRTSEEQQVAQGEFPGPLPVLAHLDVVDEVQLAQAAADGASAATLSLQLNGAEGTKALMEAAAGYGLESAVRVANAEEVATALSLGAKLLCIGDCSLPQAGELVAELPKDVRSICDVRVRDARDLGFDALIVSDALIEVCIRDRVPPDAVIKAMLAKGSVKYGLGMQKGRLEGAKEQLGSLAM</sequence>
<dbReference type="GO" id="GO:0004425">
    <property type="term" value="F:indole-3-glycerol-phosphate synthase activity"/>
    <property type="evidence" value="ECO:0007669"/>
    <property type="project" value="UniProtKB-EC"/>
</dbReference>
<evidence type="ECO:0000259" key="8">
    <source>
        <dbReference type="Pfam" id="PF00218"/>
    </source>
</evidence>
<dbReference type="SUPFAM" id="SSF51366">
    <property type="entry name" value="Ribulose-phoshate binding barrel"/>
    <property type="match status" value="1"/>
</dbReference>
<dbReference type="RefSeq" id="XP_005758552.1">
    <property type="nucleotide sequence ID" value="XM_005758495.1"/>
</dbReference>
<dbReference type="Gene3D" id="3.20.20.70">
    <property type="entry name" value="Aldolase class I"/>
    <property type="match status" value="1"/>
</dbReference>
<dbReference type="HOGENOM" id="CLU_944713_0_0_1"/>
<proteinExistence type="predicted"/>
<evidence type="ECO:0000313" key="9">
    <source>
        <dbReference type="EnsemblProtists" id="EOD06123"/>
    </source>
</evidence>
<dbReference type="KEGG" id="ehx:EMIHUDRAFT_106968"/>
<dbReference type="EC" id="4.1.1.48" evidence="3"/>
<dbReference type="GO" id="GO:0000162">
    <property type="term" value="P:L-tryptophan biosynthetic process"/>
    <property type="evidence" value="ECO:0007669"/>
    <property type="project" value="UniProtKB-KW"/>
</dbReference>
<dbReference type="EnsemblProtists" id="EOD06123">
    <property type="protein sequence ID" value="EOD06123"/>
    <property type="gene ID" value="EMIHUDRAFT_106968"/>
</dbReference>
<reference evidence="10" key="1">
    <citation type="journal article" date="2013" name="Nature">
        <title>Pan genome of the phytoplankton Emiliania underpins its global distribution.</title>
        <authorList>
            <person name="Read B.A."/>
            <person name="Kegel J."/>
            <person name="Klute M.J."/>
            <person name="Kuo A."/>
            <person name="Lefebvre S.C."/>
            <person name="Maumus F."/>
            <person name="Mayer C."/>
            <person name="Miller J."/>
            <person name="Monier A."/>
            <person name="Salamov A."/>
            <person name="Young J."/>
            <person name="Aguilar M."/>
            <person name="Claverie J.M."/>
            <person name="Frickenhaus S."/>
            <person name="Gonzalez K."/>
            <person name="Herman E.K."/>
            <person name="Lin Y.C."/>
            <person name="Napier J."/>
            <person name="Ogata H."/>
            <person name="Sarno A.F."/>
            <person name="Shmutz J."/>
            <person name="Schroeder D."/>
            <person name="de Vargas C."/>
            <person name="Verret F."/>
            <person name="von Dassow P."/>
            <person name="Valentin K."/>
            <person name="Van de Peer Y."/>
            <person name="Wheeler G."/>
            <person name="Dacks J.B."/>
            <person name="Delwiche C.F."/>
            <person name="Dyhrman S.T."/>
            <person name="Glockner G."/>
            <person name="John U."/>
            <person name="Richards T."/>
            <person name="Worden A.Z."/>
            <person name="Zhang X."/>
            <person name="Grigoriev I.V."/>
            <person name="Allen A.E."/>
            <person name="Bidle K."/>
            <person name="Borodovsky M."/>
            <person name="Bowler C."/>
            <person name="Brownlee C."/>
            <person name="Cock J.M."/>
            <person name="Elias M."/>
            <person name="Gladyshev V.N."/>
            <person name="Groth M."/>
            <person name="Guda C."/>
            <person name="Hadaegh A."/>
            <person name="Iglesias-Rodriguez M.D."/>
            <person name="Jenkins J."/>
            <person name="Jones B.M."/>
            <person name="Lawson T."/>
            <person name="Leese F."/>
            <person name="Lindquist E."/>
            <person name="Lobanov A."/>
            <person name="Lomsadze A."/>
            <person name="Malik S.B."/>
            <person name="Marsh M.E."/>
            <person name="Mackinder L."/>
            <person name="Mock T."/>
            <person name="Mueller-Roeber B."/>
            <person name="Pagarete A."/>
            <person name="Parker M."/>
            <person name="Probert I."/>
            <person name="Quesneville H."/>
            <person name="Raines C."/>
            <person name="Rensing S.A."/>
            <person name="Riano-Pachon D.M."/>
            <person name="Richier S."/>
            <person name="Rokitta S."/>
            <person name="Shiraiwa Y."/>
            <person name="Soanes D.M."/>
            <person name="van der Giezen M."/>
            <person name="Wahlund T.M."/>
            <person name="Williams B."/>
            <person name="Wilson W."/>
            <person name="Wolfe G."/>
            <person name="Wurch L.L."/>
        </authorList>
    </citation>
    <scope>NUCLEOTIDE SEQUENCE</scope>
</reference>
<dbReference type="UniPathway" id="UPA00035">
    <property type="reaction ID" value="UER00043"/>
</dbReference>
<dbReference type="AlphaFoldDB" id="A0A0D3I4D8"/>
<dbReference type="InterPro" id="IPR013785">
    <property type="entry name" value="Aldolase_TIM"/>
</dbReference>
<evidence type="ECO:0000256" key="5">
    <source>
        <dbReference type="ARBA" id="ARBA00022822"/>
    </source>
</evidence>
<evidence type="ECO:0000256" key="7">
    <source>
        <dbReference type="ARBA" id="ARBA00023239"/>
    </source>
</evidence>
<evidence type="ECO:0000256" key="1">
    <source>
        <dbReference type="ARBA" id="ARBA00001633"/>
    </source>
</evidence>
<evidence type="ECO:0000256" key="2">
    <source>
        <dbReference type="ARBA" id="ARBA00004696"/>
    </source>
</evidence>
<name>A0A0D3I4D8_EMIH1</name>
<evidence type="ECO:0000313" key="10">
    <source>
        <dbReference type="Proteomes" id="UP000013827"/>
    </source>
</evidence>
<feature type="domain" description="Indole-3-glycerol phosphate synthase" evidence="8">
    <location>
        <begin position="41"/>
        <end position="206"/>
    </location>
</feature>